<comment type="caution">
    <text evidence="1">The sequence shown here is derived from an EMBL/GenBank/DDBJ whole genome shotgun (WGS) entry which is preliminary data.</text>
</comment>
<gene>
    <name evidence="1" type="ORF">PHMEG_00019106</name>
</gene>
<accession>A0A225VU91</accession>
<evidence type="ECO:0000313" key="2">
    <source>
        <dbReference type="Proteomes" id="UP000198211"/>
    </source>
</evidence>
<reference evidence="2" key="1">
    <citation type="submission" date="2017-03" db="EMBL/GenBank/DDBJ databases">
        <title>Phytopthora megakarya and P. palmivora, two closely related causual agents of cacao black pod achieved similar genome size and gene model numbers by different mechanisms.</title>
        <authorList>
            <person name="Ali S."/>
            <person name="Shao J."/>
            <person name="Larry D.J."/>
            <person name="Kronmiller B."/>
            <person name="Shen D."/>
            <person name="Strem M.D."/>
            <person name="Melnick R.L."/>
            <person name="Guiltinan M.J."/>
            <person name="Tyler B.M."/>
            <person name="Meinhardt L.W."/>
            <person name="Bailey B.A."/>
        </authorList>
    </citation>
    <scope>NUCLEOTIDE SEQUENCE [LARGE SCALE GENOMIC DNA]</scope>
    <source>
        <strain evidence="2">zdho120</strain>
    </source>
</reference>
<dbReference type="AlphaFoldDB" id="A0A225VU91"/>
<dbReference type="OrthoDB" id="4369127at2759"/>
<proteinExistence type="predicted"/>
<name>A0A225VU91_9STRA</name>
<sequence>MERSRTNWNGSADSLASAALQRQAGIEVQGGPEYQDLVTLIRLDEILIPKTENPVVRVAAVTTRASRVRSPTGTTQEDLIREMRVDRIRQAQEGEVWIA</sequence>
<organism evidence="1 2">
    <name type="scientific">Phytophthora megakarya</name>
    <dbReference type="NCBI Taxonomy" id="4795"/>
    <lineage>
        <taxon>Eukaryota</taxon>
        <taxon>Sar</taxon>
        <taxon>Stramenopiles</taxon>
        <taxon>Oomycota</taxon>
        <taxon>Peronosporomycetes</taxon>
        <taxon>Peronosporales</taxon>
        <taxon>Peronosporaceae</taxon>
        <taxon>Phytophthora</taxon>
    </lineage>
</organism>
<keyword evidence="2" id="KW-1185">Reference proteome</keyword>
<dbReference type="EMBL" id="NBNE01003180">
    <property type="protein sequence ID" value="OWZ08367.1"/>
    <property type="molecule type" value="Genomic_DNA"/>
</dbReference>
<dbReference type="Proteomes" id="UP000198211">
    <property type="component" value="Unassembled WGS sequence"/>
</dbReference>
<evidence type="ECO:0000313" key="1">
    <source>
        <dbReference type="EMBL" id="OWZ08367.1"/>
    </source>
</evidence>
<evidence type="ECO:0008006" key="3">
    <source>
        <dbReference type="Google" id="ProtNLM"/>
    </source>
</evidence>
<protein>
    <recommendedName>
        <fullName evidence="3">Reverse transcriptase</fullName>
    </recommendedName>
</protein>